<feature type="domain" description="YcxB-like C-terminal" evidence="2">
    <location>
        <begin position="108"/>
        <end position="152"/>
    </location>
</feature>
<dbReference type="Proteomes" id="UP001152467">
    <property type="component" value="Unassembled WGS sequence"/>
</dbReference>
<comment type="caution">
    <text evidence="3">The sequence shown here is derived from an EMBL/GenBank/DDBJ whole genome shotgun (WGS) entry which is preliminary data.</text>
</comment>
<reference evidence="3" key="1">
    <citation type="submission" date="2022-07" db="EMBL/GenBank/DDBJ databases">
        <authorList>
            <person name="Criscuolo A."/>
        </authorList>
    </citation>
    <scope>NUCLEOTIDE SEQUENCE</scope>
    <source>
        <strain evidence="3">CIP111854</strain>
    </source>
</reference>
<dbReference type="EMBL" id="CAMAPC010000001">
    <property type="protein sequence ID" value="CAH9049385.1"/>
    <property type="molecule type" value="Genomic_DNA"/>
</dbReference>
<keyword evidence="1" id="KW-0812">Transmembrane</keyword>
<feature type="transmembrane region" description="Helical" evidence="1">
    <location>
        <begin position="38"/>
        <end position="56"/>
    </location>
</feature>
<evidence type="ECO:0000313" key="3">
    <source>
        <dbReference type="EMBL" id="CAH9049385.1"/>
    </source>
</evidence>
<accession>A0A9W4QQW9</accession>
<dbReference type="RefSeq" id="WP_261625510.1">
    <property type="nucleotide sequence ID" value="NZ_CAMAPC010000001.1"/>
</dbReference>
<keyword evidence="4" id="KW-1185">Reference proteome</keyword>
<evidence type="ECO:0000259" key="2">
    <source>
        <dbReference type="Pfam" id="PF14317"/>
    </source>
</evidence>
<sequence length="176" mass="20119">MKIITKLSKQDYLDYNRFLLGRVQKEHAKQKTMWVKNLLVWLVLVVVFYFVLQLPAIKMMRIGFTLIIVTATPFVILIGAFLYNQNKLINQAVPFADGLILGEKTIEFKEDGIYEKSPLAKTFYDWKAVDSLEENSGTLYIFVDRVLALIVPIGSKGDNIEIIRAFVSKKLAEKVG</sequence>
<organism evidence="3 4">
    <name type="scientific">Pseudoalteromonas holothuriae</name>
    <dbReference type="NCBI Taxonomy" id="2963714"/>
    <lineage>
        <taxon>Bacteria</taxon>
        <taxon>Pseudomonadati</taxon>
        <taxon>Pseudomonadota</taxon>
        <taxon>Gammaproteobacteria</taxon>
        <taxon>Alteromonadales</taxon>
        <taxon>Pseudoalteromonadaceae</taxon>
        <taxon>Pseudoalteromonas</taxon>
    </lineage>
</organism>
<dbReference type="AlphaFoldDB" id="A0A9W4QQW9"/>
<gene>
    <name evidence="3" type="ORF">PSECIP111854_00018</name>
</gene>
<proteinExistence type="predicted"/>
<keyword evidence="1" id="KW-0472">Membrane</keyword>
<evidence type="ECO:0000256" key="1">
    <source>
        <dbReference type="SAM" id="Phobius"/>
    </source>
</evidence>
<evidence type="ECO:0000313" key="4">
    <source>
        <dbReference type="Proteomes" id="UP001152467"/>
    </source>
</evidence>
<dbReference type="Pfam" id="PF14317">
    <property type="entry name" value="YcxB"/>
    <property type="match status" value="1"/>
</dbReference>
<name>A0A9W4QQW9_9GAMM</name>
<feature type="transmembrane region" description="Helical" evidence="1">
    <location>
        <begin position="62"/>
        <end position="83"/>
    </location>
</feature>
<keyword evidence="1" id="KW-1133">Transmembrane helix</keyword>
<protein>
    <recommendedName>
        <fullName evidence="2">YcxB-like C-terminal domain-containing protein</fullName>
    </recommendedName>
</protein>
<dbReference type="InterPro" id="IPR025588">
    <property type="entry name" value="YcxB-like_C"/>
</dbReference>